<evidence type="ECO:0000313" key="2">
    <source>
        <dbReference type="EMBL" id="CAG9276997.1"/>
    </source>
</evidence>
<feature type="transmembrane region" description="Helical" evidence="1">
    <location>
        <begin position="254"/>
        <end position="271"/>
    </location>
</feature>
<keyword evidence="1" id="KW-0812">Transmembrane</keyword>
<keyword evidence="1" id="KW-1133">Transmembrane helix</keyword>
<feature type="transmembrane region" description="Helical" evidence="1">
    <location>
        <begin position="291"/>
        <end position="308"/>
    </location>
</feature>
<feature type="transmembrane region" description="Helical" evidence="1">
    <location>
        <begin position="228"/>
        <end position="248"/>
    </location>
</feature>
<gene>
    <name evidence="2" type="ORF">PTTT1_LOCUS2470</name>
</gene>
<feature type="transmembrane region" description="Helical" evidence="1">
    <location>
        <begin position="194"/>
        <end position="216"/>
    </location>
</feature>
<sequence>MSLQALNSPPLIAVAGAAVLSAIPSLQAVGFSLGSLQLLNAAAFATNVAAVSVPGRIDGQQDAEMRKEVLNPAEPGSGNTSSKDNESCSTFSDVYSASRGRTLVSPAGWAFAIWGPIYLGEAAFCLGQFSVQPLQTVLPQISAPFIAANLCQSLWCASFRPSYNKGWAKYVSAAMLGGTAVALSQVHAAVPPGLAGYFVPLTMHFGWATAATLVNLNGCVAMSDVSDTFVIATGHASALAATALGVGVTLTQGSPVYGLTIAWALAACANGMKQRETKTPLQKGMMVQRTLCMAGSTLCAAVATGSFFF</sequence>
<keyword evidence="1" id="KW-0472">Membrane</keyword>
<evidence type="ECO:0000256" key="1">
    <source>
        <dbReference type="SAM" id="Phobius"/>
    </source>
</evidence>
<name>A0A8J9X092_PHATR</name>
<organism evidence="2">
    <name type="scientific">Phaeodactylum tricornutum</name>
    <name type="common">Diatom</name>
    <dbReference type="NCBI Taxonomy" id="2850"/>
    <lineage>
        <taxon>Eukaryota</taxon>
        <taxon>Sar</taxon>
        <taxon>Stramenopiles</taxon>
        <taxon>Ochrophyta</taxon>
        <taxon>Bacillariophyta</taxon>
        <taxon>Bacillariophyceae</taxon>
        <taxon>Bacillariophycidae</taxon>
        <taxon>Naviculales</taxon>
        <taxon>Phaeodactylaceae</taxon>
        <taxon>Phaeodactylum</taxon>
    </lineage>
</organism>
<protein>
    <submittedName>
        <fullName evidence="2">Uncharacterized protein</fullName>
    </submittedName>
</protein>
<dbReference type="AlphaFoldDB" id="A0A8J9X092"/>
<dbReference type="PANTHER" id="PTHR33802:SF1">
    <property type="entry name" value="XK-RELATED PROTEIN"/>
    <property type="match status" value="1"/>
</dbReference>
<reference evidence="2" key="1">
    <citation type="submission" date="2022-02" db="EMBL/GenBank/DDBJ databases">
        <authorList>
            <person name="Giguere J D."/>
        </authorList>
    </citation>
    <scope>NUCLEOTIDE SEQUENCE</scope>
    <source>
        <strain evidence="2">CCAP 1055/1</strain>
    </source>
</reference>
<proteinExistence type="predicted"/>
<accession>A0A8J9X092</accession>
<dbReference type="Proteomes" id="UP000836788">
    <property type="component" value="Chromosome 1"/>
</dbReference>
<dbReference type="EMBL" id="OU594942">
    <property type="protein sequence ID" value="CAG9276997.1"/>
    <property type="molecule type" value="Genomic_DNA"/>
</dbReference>
<feature type="transmembrane region" description="Helical" evidence="1">
    <location>
        <begin position="167"/>
        <end position="188"/>
    </location>
</feature>
<dbReference type="PANTHER" id="PTHR33802">
    <property type="entry name" value="SI:CH211-161H7.5-RELATED"/>
    <property type="match status" value="1"/>
</dbReference>